<evidence type="ECO:0000256" key="2">
    <source>
        <dbReference type="ARBA" id="ARBA00022692"/>
    </source>
</evidence>
<evidence type="ECO:0000256" key="3">
    <source>
        <dbReference type="ARBA" id="ARBA00022989"/>
    </source>
</evidence>
<dbReference type="PANTHER" id="PTHR30249:SF0">
    <property type="entry name" value="PLASTIDAL GLYCOLATE_GLYCERATE TRANSLOCATOR 1, CHLOROPLASTIC"/>
    <property type="match status" value="1"/>
</dbReference>
<comment type="subcellular location">
    <subcellularLocation>
        <location evidence="1">Membrane</location>
        <topology evidence="1">Multi-pass membrane protein</topology>
    </subcellularLocation>
</comment>
<dbReference type="Pfam" id="PF04172">
    <property type="entry name" value="LrgB"/>
    <property type="match status" value="1"/>
</dbReference>
<evidence type="ECO:0000256" key="4">
    <source>
        <dbReference type="ARBA" id="ARBA00023136"/>
    </source>
</evidence>
<name>A0A849VAU8_9GAMM</name>
<dbReference type="RefSeq" id="WP_171624799.1">
    <property type="nucleotide sequence ID" value="NZ_JABBPG010000001.1"/>
</dbReference>
<feature type="transmembrane region" description="Helical" evidence="5">
    <location>
        <begin position="86"/>
        <end position="108"/>
    </location>
</feature>
<gene>
    <name evidence="6" type="ORF">HG263_04235</name>
</gene>
<organism evidence="6 7">
    <name type="scientific">Pseudoalteromonas caenipelagi</name>
    <dbReference type="NCBI Taxonomy" id="2726988"/>
    <lineage>
        <taxon>Bacteria</taxon>
        <taxon>Pseudomonadati</taxon>
        <taxon>Pseudomonadota</taxon>
        <taxon>Gammaproteobacteria</taxon>
        <taxon>Alteromonadales</taxon>
        <taxon>Pseudoalteromonadaceae</taxon>
        <taxon>Pseudoalteromonas</taxon>
    </lineage>
</organism>
<dbReference type="PANTHER" id="PTHR30249">
    <property type="entry name" value="PUTATIVE SEROTONIN TRANSPORTER"/>
    <property type="match status" value="1"/>
</dbReference>
<dbReference type="Proteomes" id="UP000586305">
    <property type="component" value="Unassembled WGS sequence"/>
</dbReference>
<keyword evidence="4 5" id="KW-0472">Membrane</keyword>
<evidence type="ECO:0000256" key="1">
    <source>
        <dbReference type="ARBA" id="ARBA00004141"/>
    </source>
</evidence>
<sequence>MTSSALIVILICALFYLFRRIYRSYPVSLLNPLLLCIVSISTALLALDVQYQVFFLAAQPIHFFLEVAVVALAYPLYTQFHDIKRYFVHILLCSFIGVSSATVIAWLLCKLFLVDEQLSASLAALSVTTPITIIVSQSLGGMSAIAAIMVILVGVFGGIFGLSLLEKLNIKHPKAQGIALGVSCHAIGTASALEHHPIAGAYASAAMTISAITTAIWVPPFYTWLTTL</sequence>
<evidence type="ECO:0000256" key="5">
    <source>
        <dbReference type="SAM" id="Phobius"/>
    </source>
</evidence>
<dbReference type="EMBL" id="JABBPG010000001">
    <property type="protein sequence ID" value="NOU49743.1"/>
    <property type="molecule type" value="Genomic_DNA"/>
</dbReference>
<reference evidence="6 7" key="1">
    <citation type="submission" date="2020-04" db="EMBL/GenBank/DDBJ databases">
        <title>Pseudoalteromonas caenipelagi sp. nov., isolated from a tidal flat.</title>
        <authorList>
            <person name="Park S."/>
            <person name="Yoon J.-H."/>
        </authorList>
    </citation>
    <scope>NUCLEOTIDE SEQUENCE [LARGE SCALE GENOMIC DNA]</scope>
    <source>
        <strain evidence="6 7">JBTF-M23</strain>
    </source>
</reference>
<protein>
    <submittedName>
        <fullName evidence="6">LrgB family protein</fullName>
    </submittedName>
</protein>
<feature type="transmembrane region" description="Helical" evidence="5">
    <location>
        <begin position="29"/>
        <end position="47"/>
    </location>
</feature>
<dbReference type="InterPro" id="IPR007300">
    <property type="entry name" value="CidB/LrgB"/>
</dbReference>
<comment type="caution">
    <text evidence="6">The sequence shown here is derived from an EMBL/GenBank/DDBJ whole genome shotgun (WGS) entry which is preliminary data.</text>
</comment>
<feature type="transmembrane region" description="Helical" evidence="5">
    <location>
        <begin position="145"/>
        <end position="165"/>
    </location>
</feature>
<feature type="transmembrane region" description="Helical" evidence="5">
    <location>
        <begin position="199"/>
        <end position="225"/>
    </location>
</feature>
<accession>A0A849VAU8</accession>
<evidence type="ECO:0000313" key="7">
    <source>
        <dbReference type="Proteomes" id="UP000586305"/>
    </source>
</evidence>
<proteinExistence type="predicted"/>
<evidence type="ECO:0000313" key="6">
    <source>
        <dbReference type="EMBL" id="NOU49743.1"/>
    </source>
</evidence>
<dbReference type="AlphaFoldDB" id="A0A849VAU8"/>
<dbReference type="GO" id="GO:0016020">
    <property type="term" value="C:membrane"/>
    <property type="evidence" value="ECO:0007669"/>
    <property type="project" value="UniProtKB-SubCell"/>
</dbReference>
<keyword evidence="2 5" id="KW-0812">Transmembrane</keyword>
<keyword evidence="7" id="KW-1185">Reference proteome</keyword>
<feature type="transmembrane region" description="Helical" evidence="5">
    <location>
        <begin position="54"/>
        <end position="74"/>
    </location>
</feature>
<keyword evidence="3 5" id="KW-1133">Transmembrane helix</keyword>